<comment type="caution">
    <text evidence="2">The sequence shown here is derived from an EMBL/GenBank/DDBJ whole genome shotgun (WGS) entry which is preliminary data.</text>
</comment>
<name>A0AAN6M7B3_9PLEO</name>
<feature type="compositionally biased region" description="Basic and acidic residues" evidence="1">
    <location>
        <begin position="566"/>
        <end position="577"/>
    </location>
</feature>
<keyword evidence="3" id="KW-1185">Reference proteome</keyword>
<proteinExistence type="predicted"/>
<dbReference type="EMBL" id="WVTA01000001">
    <property type="protein sequence ID" value="KAK3217138.1"/>
    <property type="molecule type" value="Genomic_DNA"/>
</dbReference>
<gene>
    <name evidence="2" type="ORF">GRF29_1g2064402</name>
</gene>
<feature type="region of interest" description="Disordered" evidence="1">
    <location>
        <begin position="558"/>
        <end position="577"/>
    </location>
</feature>
<organism evidence="2 3">
    <name type="scientific">Pseudopithomyces chartarum</name>
    <dbReference type="NCBI Taxonomy" id="1892770"/>
    <lineage>
        <taxon>Eukaryota</taxon>
        <taxon>Fungi</taxon>
        <taxon>Dikarya</taxon>
        <taxon>Ascomycota</taxon>
        <taxon>Pezizomycotina</taxon>
        <taxon>Dothideomycetes</taxon>
        <taxon>Pleosporomycetidae</taxon>
        <taxon>Pleosporales</taxon>
        <taxon>Massarineae</taxon>
        <taxon>Didymosphaeriaceae</taxon>
        <taxon>Pseudopithomyces</taxon>
    </lineage>
</organism>
<dbReference type="Proteomes" id="UP001280581">
    <property type="component" value="Unassembled WGS sequence"/>
</dbReference>
<evidence type="ECO:0000313" key="2">
    <source>
        <dbReference type="EMBL" id="KAK3217138.1"/>
    </source>
</evidence>
<protein>
    <submittedName>
        <fullName evidence="2">Uncharacterized protein</fullName>
    </submittedName>
</protein>
<sequence length="577" mass="63868">MRGNSTMEHGWDEEHMAKFSDSTHTRTRWPAIPSLSLKPVSFFPERLYKATQLAAKAYEHEASTDLYTLPGNLRLLPLFSPQQHEISPAYEVGTDSVPTDNRSIAGFAELDRDHVRLTRNALAALDKQSGLLYEFIDQGSSQASNAGSQSPASETEAESGLCEISNTMRVGQEGERHENAHRSISPHSIVVNTPANILLSVRDSKYDDQAIVIAQSHDVAHKAEKTSIVYGVISNIDKSEKNRCHDCGVDLEPDHSFTPQTQAASVAVSVTPGTNYPSPFTLKPSSASQLAHASTTNQIGVPANDPPTTNTNAISSLDTSVASQVPALSKKTAHTPLTTCKMAQDGNTTDVPSELHPQHRLWTIKSRVEENQGILRMTSDGHLGGKIIDEETGSIIALNKPDDADQKHYEETHELAPVKRINAPESKNGGRGDDDPRARKPIHRVLKNWMTGSSRPPPEEQLQIFQVGHNEPSKANFEEMVKTRRHQGGAEVRFIMQKIVKQFWGAEVAKRFGEDWVDRTDADDLQMQELEDFVLTLTVDHAMTKAHDQNKNNAEALQFGGAQSEDYPKKEKSSWWW</sequence>
<dbReference type="AlphaFoldDB" id="A0AAN6M7B3"/>
<evidence type="ECO:0000313" key="3">
    <source>
        <dbReference type="Proteomes" id="UP001280581"/>
    </source>
</evidence>
<feature type="region of interest" description="Disordered" evidence="1">
    <location>
        <begin position="421"/>
        <end position="440"/>
    </location>
</feature>
<evidence type="ECO:0000256" key="1">
    <source>
        <dbReference type="SAM" id="MobiDB-lite"/>
    </source>
</evidence>
<reference evidence="2 3" key="1">
    <citation type="submission" date="2021-02" db="EMBL/GenBank/DDBJ databases">
        <title>Genome assembly of Pseudopithomyces chartarum.</title>
        <authorList>
            <person name="Jauregui R."/>
            <person name="Singh J."/>
            <person name="Voisey C."/>
        </authorList>
    </citation>
    <scope>NUCLEOTIDE SEQUENCE [LARGE SCALE GENOMIC DNA]</scope>
    <source>
        <strain evidence="2 3">AGR01</strain>
    </source>
</reference>
<feature type="compositionally biased region" description="Basic and acidic residues" evidence="1">
    <location>
        <begin position="428"/>
        <end position="438"/>
    </location>
</feature>
<accession>A0AAN6M7B3</accession>